<proteinExistence type="inferred from homology"/>
<keyword evidence="12 14" id="KW-0472">Membrane</keyword>
<dbReference type="Proteomes" id="UP001221142">
    <property type="component" value="Unassembled WGS sequence"/>
</dbReference>
<keyword evidence="9" id="KW-0560">Oxidoreductase</keyword>
<dbReference type="InterPro" id="IPR002403">
    <property type="entry name" value="Cyt_P450_E_grp-IV"/>
</dbReference>
<comment type="caution">
    <text evidence="15">The sequence shown here is derived from an EMBL/GenBank/DDBJ whole genome shotgun (WGS) entry which is preliminary data.</text>
</comment>
<dbReference type="GO" id="GO:0016020">
    <property type="term" value="C:membrane"/>
    <property type="evidence" value="ECO:0007669"/>
    <property type="project" value="UniProtKB-SubCell"/>
</dbReference>
<evidence type="ECO:0000256" key="4">
    <source>
        <dbReference type="ARBA" id="ARBA00010617"/>
    </source>
</evidence>
<evidence type="ECO:0000313" key="16">
    <source>
        <dbReference type="Proteomes" id="UP001221142"/>
    </source>
</evidence>
<keyword evidence="8 14" id="KW-1133">Transmembrane helix</keyword>
<reference evidence="15" key="1">
    <citation type="submission" date="2023-03" db="EMBL/GenBank/DDBJ databases">
        <title>Massive genome expansion in bonnet fungi (Mycena s.s.) driven by repeated elements and novel gene families across ecological guilds.</title>
        <authorList>
            <consortium name="Lawrence Berkeley National Laboratory"/>
            <person name="Harder C.B."/>
            <person name="Miyauchi S."/>
            <person name="Viragh M."/>
            <person name="Kuo A."/>
            <person name="Thoen E."/>
            <person name="Andreopoulos B."/>
            <person name="Lu D."/>
            <person name="Skrede I."/>
            <person name="Drula E."/>
            <person name="Henrissat B."/>
            <person name="Morin E."/>
            <person name="Kohler A."/>
            <person name="Barry K."/>
            <person name="LaButti K."/>
            <person name="Morin E."/>
            <person name="Salamov A."/>
            <person name="Lipzen A."/>
            <person name="Mereny Z."/>
            <person name="Hegedus B."/>
            <person name="Baldrian P."/>
            <person name="Stursova M."/>
            <person name="Weitz H."/>
            <person name="Taylor A."/>
            <person name="Grigoriev I.V."/>
            <person name="Nagy L.G."/>
            <person name="Martin F."/>
            <person name="Kauserud H."/>
        </authorList>
    </citation>
    <scope>NUCLEOTIDE SEQUENCE</scope>
    <source>
        <strain evidence="15">9284</strain>
    </source>
</reference>
<comment type="pathway">
    <text evidence="3">Secondary metabolite biosynthesis; terpenoid biosynthesis.</text>
</comment>
<feature type="transmembrane region" description="Helical" evidence="14">
    <location>
        <begin position="6"/>
        <end position="23"/>
    </location>
</feature>
<dbReference type="PRINTS" id="PR00385">
    <property type="entry name" value="P450"/>
</dbReference>
<dbReference type="PANTHER" id="PTHR24305:SF166">
    <property type="entry name" value="CYTOCHROME P450 12A4, MITOCHONDRIAL-RELATED"/>
    <property type="match status" value="1"/>
</dbReference>
<evidence type="ECO:0000256" key="14">
    <source>
        <dbReference type="SAM" id="Phobius"/>
    </source>
</evidence>
<keyword evidence="5 13" id="KW-0349">Heme</keyword>
<evidence type="ECO:0000256" key="6">
    <source>
        <dbReference type="ARBA" id="ARBA00022692"/>
    </source>
</evidence>
<evidence type="ECO:0000313" key="15">
    <source>
        <dbReference type="EMBL" id="KAJ7650920.1"/>
    </source>
</evidence>
<evidence type="ECO:0000256" key="2">
    <source>
        <dbReference type="ARBA" id="ARBA00004370"/>
    </source>
</evidence>
<dbReference type="Gene3D" id="1.10.630.10">
    <property type="entry name" value="Cytochrome P450"/>
    <property type="match status" value="1"/>
</dbReference>
<evidence type="ECO:0000256" key="8">
    <source>
        <dbReference type="ARBA" id="ARBA00022989"/>
    </source>
</evidence>
<evidence type="ECO:0000256" key="11">
    <source>
        <dbReference type="ARBA" id="ARBA00023033"/>
    </source>
</evidence>
<protein>
    <submittedName>
        <fullName evidence="15">Cytochrome P450</fullName>
    </submittedName>
</protein>
<keyword evidence="7 13" id="KW-0479">Metal-binding</keyword>
<comment type="similarity">
    <text evidence="4">Belongs to the cytochrome P450 family.</text>
</comment>
<accession>A0AAD7CK89</accession>
<evidence type="ECO:0000256" key="7">
    <source>
        <dbReference type="ARBA" id="ARBA00022723"/>
    </source>
</evidence>
<keyword evidence="6 14" id="KW-0812">Transmembrane</keyword>
<name>A0AAD7CK89_9AGAR</name>
<dbReference type="GO" id="GO:0016705">
    <property type="term" value="F:oxidoreductase activity, acting on paired donors, with incorporation or reduction of molecular oxygen"/>
    <property type="evidence" value="ECO:0007669"/>
    <property type="project" value="InterPro"/>
</dbReference>
<dbReference type="GO" id="GO:0020037">
    <property type="term" value="F:heme binding"/>
    <property type="evidence" value="ECO:0007669"/>
    <property type="project" value="InterPro"/>
</dbReference>
<keyword evidence="16" id="KW-1185">Reference proteome</keyword>
<comment type="subcellular location">
    <subcellularLocation>
        <location evidence="2">Membrane</location>
    </subcellularLocation>
</comment>
<dbReference type="Pfam" id="PF00067">
    <property type="entry name" value="p450"/>
    <property type="match status" value="1"/>
</dbReference>
<dbReference type="GO" id="GO:0005506">
    <property type="term" value="F:iron ion binding"/>
    <property type="evidence" value="ECO:0007669"/>
    <property type="project" value="InterPro"/>
</dbReference>
<evidence type="ECO:0000256" key="5">
    <source>
        <dbReference type="ARBA" id="ARBA00022617"/>
    </source>
</evidence>
<dbReference type="InterPro" id="IPR001128">
    <property type="entry name" value="Cyt_P450"/>
</dbReference>
<dbReference type="EMBL" id="JARKIF010000001">
    <property type="protein sequence ID" value="KAJ7650920.1"/>
    <property type="molecule type" value="Genomic_DNA"/>
</dbReference>
<dbReference type="InterPro" id="IPR050121">
    <property type="entry name" value="Cytochrome_P450_monoxygenase"/>
</dbReference>
<evidence type="ECO:0000256" key="12">
    <source>
        <dbReference type="ARBA" id="ARBA00023136"/>
    </source>
</evidence>
<comment type="cofactor">
    <cofactor evidence="1 13">
        <name>heme</name>
        <dbReference type="ChEBI" id="CHEBI:30413"/>
    </cofactor>
</comment>
<evidence type="ECO:0000256" key="13">
    <source>
        <dbReference type="PIRSR" id="PIRSR602403-1"/>
    </source>
</evidence>
<sequence>MQVSTLNLSYAAFAVCTIAVLFYRRRHSLNLLLSIRGPPSPSLLWGNLLQLMLPDNYGDFEFGWQKEYGSVYRIKGCLGQNRLIISDPLAIKHIINTPTFTHPPGFLRNAALAFGRSVASVQGDEHRRFRGAMSIGFSAKVVRSFAPIFTDVARKTIREWELLCTPGAPTTLNVCQLLDRATLDIISQAALGIHINTVQDPQHPLAKSHTNILAAAFKRTSLTLMADHLSGFLPSFIFRQIVHLPIASMQAVSAFRTVTERLIRTKADELGTQEVANDLLSTIRNGRSGNSKMTIPELTDQIRILLVAGQDPTSVILAWSLYWLAANPDFQAKLRLEIRLATENAADGQLDYDGMTLLNALVKETLRFHPAVPITERIATEDAVLPLAEAVVTSDGQRLSQLPVKKGQAIMIAIASYHRLEALWGEDAHEFNPSRWLDGNPCKGNALGPYGHLLSFLGGPRVCLGWRFGVLEAQVILSELIASFDFTLPESSCVRSRLSGTEGVPFDAGRKGLDLCLTRV</sequence>
<dbReference type="AlphaFoldDB" id="A0AAD7CK89"/>
<feature type="binding site" description="axial binding residue" evidence="13">
    <location>
        <position position="463"/>
    </location>
    <ligand>
        <name>heme</name>
        <dbReference type="ChEBI" id="CHEBI:30413"/>
    </ligand>
    <ligandPart>
        <name>Fe</name>
        <dbReference type="ChEBI" id="CHEBI:18248"/>
    </ligandPart>
</feature>
<evidence type="ECO:0000256" key="1">
    <source>
        <dbReference type="ARBA" id="ARBA00001971"/>
    </source>
</evidence>
<dbReference type="PRINTS" id="PR00465">
    <property type="entry name" value="EP450IV"/>
</dbReference>
<gene>
    <name evidence="15" type="ORF">FB45DRAFT_1078206</name>
</gene>
<evidence type="ECO:0000256" key="10">
    <source>
        <dbReference type="ARBA" id="ARBA00023004"/>
    </source>
</evidence>
<dbReference type="GO" id="GO:0004497">
    <property type="term" value="F:monooxygenase activity"/>
    <property type="evidence" value="ECO:0007669"/>
    <property type="project" value="UniProtKB-KW"/>
</dbReference>
<organism evidence="15 16">
    <name type="scientific">Roridomyces roridus</name>
    <dbReference type="NCBI Taxonomy" id="1738132"/>
    <lineage>
        <taxon>Eukaryota</taxon>
        <taxon>Fungi</taxon>
        <taxon>Dikarya</taxon>
        <taxon>Basidiomycota</taxon>
        <taxon>Agaricomycotina</taxon>
        <taxon>Agaricomycetes</taxon>
        <taxon>Agaricomycetidae</taxon>
        <taxon>Agaricales</taxon>
        <taxon>Marasmiineae</taxon>
        <taxon>Mycenaceae</taxon>
        <taxon>Roridomyces</taxon>
    </lineage>
</organism>
<evidence type="ECO:0000256" key="3">
    <source>
        <dbReference type="ARBA" id="ARBA00004721"/>
    </source>
</evidence>
<keyword evidence="10 13" id="KW-0408">Iron</keyword>
<dbReference type="PANTHER" id="PTHR24305">
    <property type="entry name" value="CYTOCHROME P450"/>
    <property type="match status" value="1"/>
</dbReference>
<keyword evidence="11" id="KW-0503">Monooxygenase</keyword>
<evidence type="ECO:0000256" key="9">
    <source>
        <dbReference type="ARBA" id="ARBA00023002"/>
    </source>
</evidence>
<dbReference type="InterPro" id="IPR036396">
    <property type="entry name" value="Cyt_P450_sf"/>
</dbReference>
<dbReference type="SUPFAM" id="SSF48264">
    <property type="entry name" value="Cytochrome P450"/>
    <property type="match status" value="1"/>
</dbReference>